<sequence length="53" mass="6042">MYEQTSDRFPQDPFDIHQSLAHLAGVTLNREILASFFEIVVVFDARKHGAPPE</sequence>
<dbReference type="Proteomes" id="UP000550895">
    <property type="component" value="Unassembled WGS sequence"/>
</dbReference>
<proteinExistence type="predicted"/>
<dbReference type="EMBL" id="JACHGA010000001">
    <property type="protein sequence ID" value="MBB5274499.1"/>
    <property type="molecule type" value="Genomic_DNA"/>
</dbReference>
<dbReference type="AlphaFoldDB" id="A0A7W8MBT3"/>
<dbReference type="RefSeq" id="WP_183954585.1">
    <property type="nucleotide sequence ID" value="NZ_JACHGA010000001.1"/>
</dbReference>
<organism evidence="1 2">
    <name type="scientific">Rhizobium rosettiformans</name>
    <dbReference type="NCBI Taxonomy" id="1368430"/>
    <lineage>
        <taxon>Bacteria</taxon>
        <taxon>Pseudomonadati</taxon>
        <taxon>Pseudomonadota</taxon>
        <taxon>Alphaproteobacteria</taxon>
        <taxon>Hyphomicrobiales</taxon>
        <taxon>Rhizobiaceae</taxon>
        <taxon>Rhizobium/Agrobacterium group</taxon>
        <taxon>Rhizobium</taxon>
    </lineage>
</organism>
<reference evidence="1 2" key="1">
    <citation type="submission" date="2020-08" db="EMBL/GenBank/DDBJ databases">
        <title>Genomic Encyclopedia of Type Strains, Phase IV (KMG-IV): sequencing the most valuable type-strain genomes for metagenomic binning, comparative biology and taxonomic classification.</title>
        <authorList>
            <person name="Goeker M."/>
        </authorList>
    </citation>
    <scope>NUCLEOTIDE SEQUENCE [LARGE SCALE GENOMIC DNA]</scope>
    <source>
        <strain evidence="1 2">DSM 26376</strain>
    </source>
</reference>
<accession>A0A7W8MBT3</accession>
<gene>
    <name evidence="1" type="ORF">HNR26_000537</name>
</gene>
<evidence type="ECO:0000313" key="2">
    <source>
        <dbReference type="Proteomes" id="UP000550895"/>
    </source>
</evidence>
<keyword evidence="2" id="KW-1185">Reference proteome</keyword>
<protein>
    <submittedName>
        <fullName evidence="1">Uncharacterized protein</fullName>
    </submittedName>
</protein>
<name>A0A7W8MBT3_9HYPH</name>
<evidence type="ECO:0000313" key="1">
    <source>
        <dbReference type="EMBL" id="MBB5274499.1"/>
    </source>
</evidence>
<comment type="caution">
    <text evidence="1">The sequence shown here is derived from an EMBL/GenBank/DDBJ whole genome shotgun (WGS) entry which is preliminary data.</text>
</comment>